<dbReference type="EMBL" id="MN739636">
    <property type="protein sequence ID" value="QHT17446.1"/>
    <property type="molecule type" value="Genomic_DNA"/>
</dbReference>
<proteinExistence type="predicted"/>
<accession>A0A6C0DKJ5</accession>
<sequence length="181" mass="21771">MLIDEVLMEDFDEIDSGDECENLYGHFYDTEMNKYIIHIPNKKNEDVLYFNEYDDIKYDKKVYYKNKFYKNINSYNKFQNFTPLKNSIRTADETSTKLPVTDLYGAPRRGADSNLYRYTEIVYQRYDNSKSDLVNVEENNTEEKNKYTKFNDYANNQKFIIANITIIITIIILTYQMWYVL</sequence>
<reference evidence="2" key="1">
    <citation type="journal article" date="2020" name="Nature">
        <title>Giant virus diversity and host interactions through global metagenomics.</title>
        <authorList>
            <person name="Schulz F."/>
            <person name="Roux S."/>
            <person name="Paez-Espino D."/>
            <person name="Jungbluth S."/>
            <person name="Walsh D.A."/>
            <person name="Denef V.J."/>
            <person name="McMahon K.D."/>
            <person name="Konstantinidis K.T."/>
            <person name="Eloe-Fadrosh E.A."/>
            <person name="Kyrpides N.C."/>
            <person name="Woyke T."/>
        </authorList>
    </citation>
    <scope>NUCLEOTIDE SEQUENCE</scope>
    <source>
        <strain evidence="2">GVMAG-M-3300023174-24</strain>
    </source>
</reference>
<name>A0A6C0DKJ5_9ZZZZ</name>
<keyword evidence="1" id="KW-0472">Membrane</keyword>
<feature type="transmembrane region" description="Helical" evidence="1">
    <location>
        <begin position="159"/>
        <end position="178"/>
    </location>
</feature>
<evidence type="ECO:0000256" key="1">
    <source>
        <dbReference type="SAM" id="Phobius"/>
    </source>
</evidence>
<keyword evidence="1" id="KW-0812">Transmembrane</keyword>
<keyword evidence="1" id="KW-1133">Transmembrane helix</keyword>
<organism evidence="2">
    <name type="scientific">viral metagenome</name>
    <dbReference type="NCBI Taxonomy" id="1070528"/>
    <lineage>
        <taxon>unclassified sequences</taxon>
        <taxon>metagenomes</taxon>
        <taxon>organismal metagenomes</taxon>
    </lineage>
</organism>
<protein>
    <submittedName>
        <fullName evidence="2">Uncharacterized protein</fullName>
    </submittedName>
</protein>
<evidence type="ECO:0000313" key="2">
    <source>
        <dbReference type="EMBL" id="QHT17446.1"/>
    </source>
</evidence>
<dbReference type="AlphaFoldDB" id="A0A6C0DKJ5"/>